<protein>
    <submittedName>
        <fullName evidence="1">Uncharacterized protein</fullName>
    </submittedName>
</protein>
<keyword evidence="2" id="KW-1185">Reference proteome</keyword>
<accession>A0A177B6T2</accession>
<dbReference type="EMBL" id="LWCA01000330">
    <property type="protein sequence ID" value="OAF69134.1"/>
    <property type="molecule type" value="Genomic_DNA"/>
</dbReference>
<dbReference type="AlphaFoldDB" id="A0A177B6T2"/>
<proteinExistence type="predicted"/>
<evidence type="ECO:0000313" key="1">
    <source>
        <dbReference type="EMBL" id="OAF69134.1"/>
    </source>
</evidence>
<organism evidence="1 2">
    <name type="scientific">Intoshia linei</name>
    <dbReference type="NCBI Taxonomy" id="1819745"/>
    <lineage>
        <taxon>Eukaryota</taxon>
        <taxon>Metazoa</taxon>
        <taxon>Spiralia</taxon>
        <taxon>Lophotrochozoa</taxon>
        <taxon>Mesozoa</taxon>
        <taxon>Orthonectida</taxon>
        <taxon>Rhopaluridae</taxon>
        <taxon>Intoshia</taxon>
    </lineage>
</organism>
<dbReference type="Proteomes" id="UP000078046">
    <property type="component" value="Unassembled WGS sequence"/>
</dbReference>
<sequence length="385" mass="45929">MSLRLLPTSKNDISPYEMVFSVPKYDIVDEKIFQNNLKRFMDKNELWCFKIEFIKKIIKRIIENIEITFTSLDIKSDFFNIVILSFTINVKKRGITNTYRYSFFVLKYFAPKIIENGLRSFNKTYLIESYNRLELYTTMMDFSISRIGVSITNCVILLINFVRNIIYYSYKLDGILKPEFIKFSSHVTKTVVKIPEKIDTVQFSGFLTTLVQFIKFKNKETEKEIEFYHFTMNIILMVIKNNNTSDCITLYIDEMLSTIKDISYSEYKKLRLIGLEILYNILKCKKDKLNNSYLFSGFQNDQIESNLIKQDIGVWTRNRNTFIRCMFNFAISENNDLEYYSYWWNVLICFFKSLDCSSKDIYKLAMSIETRIRFLSTRKNNEARQ</sequence>
<gene>
    <name evidence="1" type="ORF">A3Q56_03119</name>
</gene>
<evidence type="ECO:0000313" key="2">
    <source>
        <dbReference type="Proteomes" id="UP000078046"/>
    </source>
</evidence>
<reference evidence="1 2" key="1">
    <citation type="submission" date="2016-04" db="EMBL/GenBank/DDBJ databases">
        <title>The genome of Intoshia linei affirms orthonectids as highly simplified spiralians.</title>
        <authorList>
            <person name="Mikhailov K.V."/>
            <person name="Slusarev G.S."/>
            <person name="Nikitin M.A."/>
            <person name="Logacheva M.D."/>
            <person name="Penin A."/>
            <person name="Aleoshin V."/>
            <person name="Panchin Y.V."/>
        </authorList>
    </citation>
    <scope>NUCLEOTIDE SEQUENCE [LARGE SCALE GENOMIC DNA]</scope>
    <source>
        <strain evidence="1">Intl2013</strain>
        <tissue evidence="1">Whole animal</tissue>
    </source>
</reference>
<dbReference type="OrthoDB" id="19232at2759"/>
<comment type="caution">
    <text evidence="1">The sequence shown here is derived from an EMBL/GenBank/DDBJ whole genome shotgun (WGS) entry which is preliminary data.</text>
</comment>
<name>A0A177B6T2_9BILA</name>